<evidence type="ECO:0000259" key="1">
    <source>
        <dbReference type="Pfam" id="PF14021"/>
    </source>
</evidence>
<dbReference type="Proteomes" id="UP001522462">
    <property type="component" value="Unassembled WGS sequence"/>
</dbReference>
<dbReference type="Pfam" id="PF14021">
    <property type="entry name" value="TNT"/>
    <property type="match status" value="1"/>
</dbReference>
<dbReference type="InterPro" id="IPR025331">
    <property type="entry name" value="TNT"/>
</dbReference>
<accession>A0ABT0ALE9</accession>
<proteinExistence type="predicted"/>
<name>A0ABT0ALE9_9LACT</name>
<comment type="caution">
    <text evidence="2">The sequence shown here is derived from an EMBL/GenBank/DDBJ whole genome shotgun (WGS) entry which is preliminary data.</text>
</comment>
<protein>
    <submittedName>
        <fullName evidence="2">TNT domain-containing protein</fullName>
    </submittedName>
</protein>
<dbReference type="RefSeq" id="WP_420828232.1">
    <property type="nucleotide sequence ID" value="NZ_JAAECY010000014.1"/>
</dbReference>
<sequence length="62" mass="6869">MRHGRAPNTDPKNYQEYTVIKPLPNTVTAEIAAWGSSSGGGTQYELPRPIKQLIKEGYLVPK</sequence>
<organism evidence="2 3">
    <name type="scientific">Pseudolactococcus paracarnosus</name>
    <dbReference type="NCBI Taxonomy" id="2749962"/>
    <lineage>
        <taxon>Bacteria</taxon>
        <taxon>Bacillati</taxon>
        <taxon>Bacillota</taxon>
        <taxon>Bacilli</taxon>
        <taxon>Lactobacillales</taxon>
        <taxon>Streptococcaceae</taxon>
        <taxon>Pseudolactococcus</taxon>
    </lineage>
</organism>
<dbReference type="EMBL" id="JAAEDA010000006">
    <property type="protein sequence ID" value="MCJ1977382.1"/>
    <property type="molecule type" value="Genomic_DNA"/>
</dbReference>
<keyword evidence="3" id="KW-1185">Reference proteome</keyword>
<gene>
    <name evidence="2" type="ORF">GYN19_05385</name>
</gene>
<evidence type="ECO:0000313" key="2">
    <source>
        <dbReference type="EMBL" id="MCJ1977382.1"/>
    </source>
</evidence>
<feature type="domain" description="TNT" evidence="1">
    <location>
        <begin position="7"/>
        <end position="60"/>
    </location>
</feature>
<reference evidence="2 3" key="1">
    <citation type="journal article" date="2022" name="Microbiol. Res.">
        <title>Comparative genome analysis, predicted lifestyle and antimicrobial strategies of Lactococcus carnosus and Lactococcus paracarnosus isolated from meat.</title>
        <authorList>
            <person name="Werum V."/>
            <person name="Ehrmann M."/>
            <person name="Vogel R."/>
            <person name="Hilgarth M."/>
        </authorList>
    </citation>
    <scope>NUCLEOTIDE SEQUENCE [LARGE SCALE GENOMIC DNA]</scope>
    <source>
        <strain evidence="2 3">TMW21897</strain>
    </source>
</reference>
<evidence type="ECO:0000313" key="3">
    <source>
        <dbReference type="Proteomes" id="UP001522462"/>
    </source>
</evidence>